<evidence type="ECO:0000256" key="1">
    <source>
        <dbReference type="SAM" id="MobiDB-lite"/>
    </source>
</evidence>
<evidence type="ECO:0008006" key="4">
    <source>
        <dbReference type="Google" id="ProtNLM"/>
    </source>
</evidence>
<dbReference type="Gene3D" id="3.60.15.10">
    <property type="entry name" value="Ribonuclease Z/Hydroxyacylglutathione hydrolase-like"/>
    <property type="match status" value="1"/>
</dbReference>
<evidence type="ECO:0000313" key="2">
    <source>
        <dbReference type="EMBL" id="MBB6469758.1"/>
    </source>
</evidence>
<dbReference type="InterPro" id="IPR036866">
    <property type="entry name" value="RibonucZ/Hydroxyglut_hydro"/>
</dbReference>
<gene>
    <name evidence="2" type="ORF">HNQ96_005649</name>
</gene>
<dbReference type="Proteomes" id="UP000532373">
    <property type="component" value="Unassembled WGS sequence"/>
</dbReference>
<accession>A0A8E1WJQ2</accession>
<dbReference type="AlphaFoldDB" id="A0A8E1WJQ2"/>
<reference evidence="2 3" key="1">
    <citation type="submission" date="2020-08" db="EMBL/GenBank/DDBJ databases">
        <title>Genomic Encyclopedia of Type Strains, Phase IV (KMG-IV): sequencing the most valuable type-strain genomes for metagenomic binning, comparative biology and taxonomic classification.</title>
        <authorList>
            <person name="Goeker M."/>
        </authorList>
    </citation>
    <scope>NUCLEOTIDE SEQUENCE [LARGE SCALE GENOMIC DNA]</scope>
    <source>
        <strain evidence="2 3">DSM 17454</strain>
    </source>
</reference>
<feature type="region of interest" description="Disordered" evidence="1">
    <location>
        <begin position="27"/>
        <end position="50"/>
    </location>
</feature>
<dbReference type="EMBL" id="JACHGI010000018">
    <property type="protein sequence ID" value="MBB6469758.1"/>
    <property type="molecule type" value="Genomic_DNA"/>
</dbReference>
<sequence>MPGQARDLVGRDDLQFDIRMPRCKIGHHRHQHITGQQGGRGRDYWTSEDNFSSAPAAGQFSWTSTFDANPARAAQSRQAIFREVAADRIPVLGMHLPFPGAGTVVEKGDGYELVAL</sequence>
<name>A0A8E1WJQ2_9HYPH</name>
<organism evidence="2 3">
    <name type="scientific">Aminobacter carboxidus</name>
    <dbReference type="NCBI Taxonomy" id="376165"/>
    <lineage>
        <taxon>Bacteria</taxon>
        <taxon>Pseudomonadati</taxon>
        <taxon>Pseudomonadota</taxon>
        <taxon>Alphaproteobacteria</taxon>
        <taxon>Hyphomicrobiales</taxon>
        <taxon>Phyllobacteriaceae</taxon>
        <taxon>Aminobacter</taxon>
    </lineage>
</organism>
<protein>
    <recommendedName>
        <fullName evidence="4">Metallo-beta-lactamase domain-containing protein</fullName>
    </recommendedName>
</protein>
<dbReference type="RefSeq" id="WP_246471382.1">
    <property type="nucleotide sequence ID" value="NZ_JACHGI010000018.1"/>
</dbReference>
<evidence type="ECO:0000313" key="3">
    <source>
        <dbReference type="Proteomes" id="UP000532373"/>
    </source>
</evidence>
<proteinExistence type="predicted"/>
<comment type="caution">
    <text evidence="2">The sequence shown here is derived from an EMBL/GenBank/DDBJ whole genome shotgun (WGS) entry which is preliminary data.</text>
</comment>